<dbReference type="Proteomes" id="UP000593564">
    <property type="component" value="Unassembled WGS sequence"/>
</dbReference>
<feature type="region of interest" description="Disordered" evidence="1">
    <location>
        <begin position="80"/>
        <end position="112"/>
    </location>
</feature>
<protein>
    <submittedName>
        <fullName evidence="2">Uncharacterized protein</fullName>
    </submittedName>
</protein>
<keyword evidence="3" id="KW-1185">Reference proteome</keyword>
<evidence type="ECO:0000313" key="2">
    <source>
        <dbReference type="EMBL" id="KAF5933877.1"/>
    </source>
</evidence>
<proteinExistence type="predicted"/>
<dbReference type="AlphaFoldDB" id="A0A7J7G0A2"/>
<name>A0A7J7G0A2_CAMSI</name>
<evidence type="ECO:0000256" key="1">
    <source>
        <dbReference type="SAM" id="MobiDB-lite"/>
    </source>
</evidence>
<sequence>MSTIIFCKPLETYLHDTCIHNQGPISSHSKLKATAKIGPAAKPLVRDQHKGKAPMDPTTQTNTPSIPKLMADSFAASQIEAQRGTTTRTPAEAEVTAKKREEPSTAPALSTDLSDWDIPLSQMIGQTTSNPSGQLYQLGMIWKARNDCLFNDKIVDGPELAEMVKVRVALWCKQSYRGLQYSVEDIVNNLDRIKV</sequence>
<dbReference type="EMBL" id="JACBKZ010000014">
    <property type="protein sequence ID" value="KAF5933877.1"/>
    <property type="molecule type" value="Genomic_DNA"/>
</dbReference>
<feature type="compositionally biased region" description="Polar residues" evidence="1">
    <location>
        <begin position="80"/>
        <end position="89"/>
    </location>
</feature>
<gene>
    <name evidence="2" type="ORF">HYC85_030048</name>
</gene>
<evidence type="ECO:0000313" key="3">
    <source>
        <dbReference type="Proteomes" id="UP000593564"/>
    </source>
</evidence>
<comment type="caution">
    <text evidence="2">The sequence shown here is derived from an EMBL/GenBank/DDBJ whole genome shotgun (WGS) entry which is preliminary data.</text>
</comment>
<feature type="region of interest" description="Disordered" evidence="1">
    <location>
        <begin position="45"/>
        <end position="65"/>
    </location>
</feature>
<reference evidence="3" key="1">
    <citation type="journal article" date="2020" name="Nat. Commun.">
        <title>Genome assembly of wild tea tree DASZ reveals pedigree and selection history of tea varieties.</title>
        <authorList>
            <person name="Zhang W."/>
            <person name="Zhang Y."/>
            <person name="Qiu H."/>
            <person name="Guo Y."/>
            <person name="Wan H."/>
            <person name="Zhang X."/>
            <person name="Scossa F."/>
            <person name="Alseekh S."/>
            <person name="Zhang Q."/>
            <person name="Wang P."/>
            <person name="Xu L."/>
            <person name="Schmidt M.H."/>
            <person name="Jia X."/>
            <person name="Li D."/>
            <person name="Zhu A."/>
            <person name="Guo F."/>
            <person name="Chen W."/>
            <person name="Ni D."/>
            <person name="Usadel B."/>
            <person name="Fernie A.R."/>
            <person name="Wen W."/>
        </authorList>
    </citation>
    <scope>NUCLEOTIDE SEQUENCE [LARGE SCALE GENOMIC DNA]</scope>
    <source>
        <strain evidence="3">cv. G240</strain>
    </source>
</reference>
<organism evidence="2 3">
    <name type="scientific">Camellia sinensis</name>
    <name type="common">Tea plant</name>
    <name type="synonym">Thea sinensis</name>
    <dbReference type="NCBI Taxonomy" id="4442"/>
    <lineage>
        <taxon>Eukaryota</taxon>
        <taxon>Viridiplantae</taxon>
        <taxon>Streptophyta</taxon>
        <taxon>Embryophyta</taxon>
        <taxon>Tracheophyta</taxon>
        <taxon>Spermatophyta</taxon>
        <taxon>Magnoliopsida</taxon>
        <taxon>eudicotyledons</taxon>
        <taxon>Gunneridae</taxon>
        <taxon>Pentapetalae</taxon>
        <taxon>asterids</taxon>
        <taxon>Ericales</taxon>
        <taxon>Theaceae</taxon>
        <taxon>Camellia</taxon>
    </lineage>
</organism>
<reference evidence="2 3" key="2">
    <citation type="submission" date="2020-07" db="EMBL/GenBank/DDBJ databases">
        <title>Genome assembly of wild tea tree DASZ reveals pedigree and selection history of tea varieties.</title>
        <authorList>
            <person name="Zhang W."/>
        </authorList>
    </citation>
    <scope>NUCLEOTIDE SEQUENCE [LARGE SCALE GENOMIC DNA]</scope>
    <source>
        <strain evidence="3">cv. G240</strain>
        <tissue evidence="2">Leaf</tissue>
    </source>
</reference>
<accession>A0A7J7G0A2</accession>